<comment type="caution">
    <text evidence="2">The sequence shown here is derived from an EMBL/GenBank/DDBJ whole genome shotgun (WGS) entry which is preliminary data.</text>
</comment>
<evidence type="ECO:0000256" key="1">
    <source>
        <dbReference type="SAM" id="MobiDB-lite"/>
    </source>
</evidence>
<protein>
    <submittedName>
        <fullName evidence="2">Uncharacterized protein</fullName>
    </submittedName>
</protein>
<name>A0ABU7C711_9TELE</name>
<feature type="region of interest" description="Disordered" evidence="1">
    <location>
        <begin position="21"/>
        <end position="49"/>
    </location>
</feature>
<proteinExistence type="predicted"/>
<sequence length="243" mass="27318">MNGFSFSTRDSTTTYKQLARTSFSQNRKRASHVTVGGQKPTHTSTHPVSQPATYTPLKLPHFFFLLPLLNGKAQAVIEVRTALRMLGRSGEGAGRSGCGYPSLYLPETNPKGGSLRSPVFFFFSSFFCAVPADGFFHSLKKRLWFRNVLLLPEQRGGETGGEKIIFFRGCGSKGETLSVSPGRFVTVRFEISVAARVVGEDDIFIYLWFFSVCFFHSRGNLQYSDVTEKYPTAFFFFYKKTEK</sequence>
<accession>A0ABU7C711</accession>
<keyword evidence="3" id="KW-1185">Reference proteome</keyword>
<organism evidence="2 3">
    <name type="scientific">Ataeniobius toweri</name>
    <dbReference type="NCBI Taxonomy" id="208326"/>
    <lineage>
        <taxon>Eukaryota</taxon>
        <taxon>Metazoa</taxon>
        <taxon>Chordata</taxon>
        <taxon>Craniata</taxon>
        <taxon>Vertebrata</taxon>
        <taxon>Euteleostomi</taxon>
        <taxon>Actinopterygii</taxon>
        <taxon>Neopterygii</taxon>
        <taxon>Teleostei</taxon>
        <taxon>Neoteleostei</taxon>
        <taxon>Acanthomorphata</taxon>
        <taxon>Ovalentaria</taxon>
        <taxon>Atherinomorphae</taxon>
        <taxon>Cyprinodontiformes</taxon>
        <taxon>Goodeidae</taxon>
        <taxon>Ataeniobius</taxon>
    </lineage>
</organism>
<dbReference type="Proteomes" id="UP001345963">
    <property type="component" value="Unassembled WGS sequence"/>
</dbReference>
<dbReference type="EMBL" id="JAHUTI010079384">
    <property type="protein sequence ID" value="MED6257624.1"/>
    <property type="molecule type" value="Genomic_DNA"/>
</dbReference>
<evidence type="ECO:0000313" key="2">
    <source>
        <dbReference type="EMBL" id="MED6257624.1"/>
    </source>
</evidence>
<reference evidence="2 3" key="1">
    <citation type="submission" date="2021-07" db="EMBL/GenBank/DDBJ databases">
        <authorList>
            <person name="Palmer J.M."/>
        </authorList>
    </citation>
    <scope>NUCLEOTIDE SEQUENCE [LARGE SCALE GENOMIC DNA]</scope>
    <source>
        <strain evidence="2 3">AT_MEX2019</strain>
        <tissue evidence="2">Muscle</tissue>
    </source>
</reference>
<feature type="compositionally biased region" description="Polar residues" evidence="1">
    <location>
        <begin position="40"/>
        <end position="49"/>
    </location>
</feature>
<gene>
    <name evidence="2" type="ORF">ATANTOWER_028264</name>
</gene>
<evidence type="ECO:0000313" key="3">
    <source>
        <dbReference type="Proteomes" id="UP001345963"/>
    </source>
</evidence>